<sequence>MPFLPLPKDKENLRFSDGEVSFHYLVSTPSCQTFLNASQNAASLDILSPFAEKPHIVAHGATIESASKFQLPDPNFPLLIFIPSECFSCTHLFADQLCDPGLANSFNLVAVDPRGHGLTKEVSSTSSTARRYDLDCKAADILTFIQELCNQVTGQGKHWPRGVHLFACSMSGLVGLRMASAWPDLIKNLVIVSPITEVESPFIIESFQGVRELLEETWEDAHSGRHDPDFSDISLPGEVVQGLSYRWAGEEAIPQHISSYLKKTWLQRLVLRLDGKAAARDWWFGLYWLRKQMTERERLGVRCEILVIEGTNDLPNERQVGQEIGELCPNAKSFQHVAIEDSPFLLSVKRPEKVTELVCNFLFSEREEPISASRPRPVTLKASEQTLSQLTLEERFELLTVYATGARDDSSDDCDDDDDDATSFECDDDEEGYEHCTQKPEIGEVENGSGCGLGEDHDDFFTGPFTKGNHHNFSHDHDFREGVEFGSREVEIKEESSPILVQSDRHTIFSTLARNQT</sequence>
<dbReference type="EMBL" id="KZ820153">
    <property type="protein sequence ID" value="PWN48708.1"/>
    <property type="molecule type" value="Genomic_DNA"/>
</dbReference>
<organism evidence="1 2">
    <name type="scientific">Violaceomyces palustris</name>
    <dbReference type="NCBI Taxonomy" id="1673888"/>
    <lineage>
        <taxon>Eukaryota</taxon>
        <taxon>Fungi</taxon>
        <taxon>Dikarya</taxon>
        <taxon>Basidiomycota</taxon>
        <taxon>Ustilaginomycotina</taxon>
        <taxon>Ustilaginomycetes</taxon>
        <taxon>Violaceomycetales</taxon>
        <taxon>Violaceomycetaceae</taxon>
        <taxon>Violaceomyces</taxon>
    </lineage>
</organism>
<proteinExistence type="predicted"/>
<evidence type="ECO:0000313" key="2">
    <source>
        <dbReference type="Proteomes" id="UP000245626"/>
    </source>
</evidence>
<evidence type="ECO:0000313" key="1">
    <source>
        <dbReference type="EMBL" id="PWN48708.1"/>
    </source>
</evidence>
<gene>
    <name evidence="1" type="ORF">IE53DRAFT_347017</name>
</gene>
<dbReference type="Proteomes" id="UP000245626">
    <property type="component" value="Unassembled WGS sequence"/>
</dbReference>
<keyword evidence="2" id="KW-1185">Reference proteome</keyword>
<protein>
    <submittedName>
        <fullName evidence="1">Alpha/beta-hydrolase</fullName>
    </submittedName>
</protein>
<name>A0ACD0NS90_9BASI</name>
<accession>A0ACD0NS90</accession>
<reference evidence="1 2" key="1">
    <citation type="journal article" date="2018" name="Mol. Biol. Evol.">
        <title>Broad Genomic Sampling Reveals a Smut Pathogenic Ancestry of the Fungal Clade Ustilaginomycotina.</title>
        <authorList>
            <person name="Kijpornyongpan T."/>
            <person name="Mondo S.J."/>
            <person name="Barry K."/>
            <person name="Sandor L."/>
            <person name="Lee J."/>
            <person name="Lipzen A."/>
            <person name="Pangilinan J."/>
            <person name="LaButti K."/>
            <person name="Hainaut M."/>
            <person name="Henrissat B."/>
            <person name="Grigoriev I.V."/>
            <person name="Spatafora J.W."/>
            <person name="Aime M.C."/>
        </authorList>
    </citation>
    <scope>NUCLEOTIDE SEQUENCE [LARGE SCALE GENOMIC DNA]</scope>
    <source>
        <strain evidence="1 2">SA 807</strain>
    </source>
</reference>